<name>A0AAV1QRS2_9ROSI</name>
<keyword evidence="2" id="KW-1185">Reference proteome</keyword>
<reference evidence="1 2" key="1">
    <citation type="submission" date="2024-01" db="EMBL/GenBank/DDBJ databases">
        <authorList>
            <person name="Waweru B."/>
        </authorList>
    </citation>
    <scope>NUCLEOTIDE SEQUENCE [LARGE SCALE GENOMIC DNA]</scope>
</reference>
<evidence type="ECO:0000313" key="2">
    <source>
        <dbReference type="Proteomes" id="UP001314170"/>
    </source>
</evidence>
<accession>A0AAV1QRS2</accession>
<dbReference type="EMBL" id="CAWUPB010000109">
    <property type="protein sequence ID" value="CAK7323414.1"/>
    <property type="molecule type" value="Genomic_DNA"/>
</dbReference>
<gene>
    <name evidence="1" type="ORF">DCAF_LOCUS1040</name>
</gene>
<dbReference type="Proteomes" id="UP001314170">
    <property type="component" value="Unassembled WGS sequence"/>
</dbReference>
<organism evidence="1 2">
    <name type="scientific">Dovyalis caffra</name>
    <dbReference type="NCBI Taxonomy" id="77055"/>
    <lineage>
        <taxon>Eukaryota</taxon>
        <taxon>Viridiplantae</taxon>
        <taxon>Streptophyta</taxon>
        <taxon>Embryophyta</taxon>
        <taxon>Tracheophyta</taxon>
        <taxon>Spermatophyta</taxon>
        <taxon>Magnoliopsida</taxon>
        <taxon>eudicotyledons</taxon>
        <taxon>Gunneridae</taxon>
        <taxon>Pentapetalae</taxon>
        <taxon>rosids</taxon>
        <taxon>fabids</taxon>
        <taxon>Malpighiales</taxon>
        <taxon>Salicaceae</taxon>
        <taxon>Flacourtieae</taxon>
        <taxon>Dovyalis</taxon>
    </lineage>
</organism>
<evidence type="ECO:0008006" key="3">
    <source>
        <dbReference type="Google" id="ProtNLM"/>
    </source>
</evidence>
<protein>
    <recommendedName>
        <fullName evidence="3">AP2/ERF domain-containing protein</fullName>
    </recommendedName>
</protein>
<sequence length="141" mass="15679">MALFHASLRFRAWNPLCDPSTDQWAPPASDKWVIGIRSSNPAIERGLVCWSGRKGNPRKASQIRHRGNTAYGVAKERSKIGIYFPCGTETRREALLYADSSQPTTKEMRNKREACSSPSYAASPADALLSYDLSEVECLID</sequence>
<comment type="caution">
    <text evidence="1">The sequence shown here is derived from an EMBL/GenBank/DDBJ whole genome shotgun (WGS) entry which is preliminary data.</text>
</comment>
<proteinExistence type="predicted"/>
<dbReference type="AlphaFoldDB" id="A0AAV1QRS2"/>
<evidence type="ECO:0000313" key="1">
    <source>
        <dbReference type="EMBL" id="CAK7323414.1"/>
    </source>
</evidence>